<feature type="compositionally biased region" description="Low complexity" evidence="8">
    <location>
        <begin position="1708"/>
        <end position="1719"/>
    </location>
</feature>
<dbReference type="OrthoDB" id="1414216at2759"/>
<feature type="compositionally biased region" description="Basic and acidic residues" evidence="8">
    <location>
        <begin position="1659"/>
        <end position="1668"/>
    </location>
</feature>
<dbReference type="InterPro" id="IPR033646">
    <property type="entry name" value="CLU-central"/>
</dbReference>
<feature type="region of interest" description="Disordered" evidence="8">
    <location>
        <begin position="215"/>
        <end position="261"/>
    </location>
</feature>
<keyword evidence="5 7" id="KW-0802">TPR repeat</keyword>
<evidence type="ECO:0000256" key="8">
    <source>
        <dbReference type="SAM" id="MobiDB-lite"/>
    </source>
</evidence>
<dbReference type="GO" id="GO:0003729">
    <property type="term" value="F:mRNA binding"/>
    <property type="evidence" value="ECO:0007669"/>
    <property type="project" value="UniProtKB-ARBA"/>
</dbReference>
<dbReference type="SMART" id="SM00028">
    <property type="entry name" value="TPR"/>
    <property type="match status" value="3"/>
</dbReference>
<evidence type="ECO:0000256" key="7">
    <source>
        <dbReference type="PROSITE-ProRule" id="PRU00339"/>
    </source>
</evidence>
<dbReference type="PROSITE" id="PS51823">
    <property type="entry name" value="CLU"/>
    <property type="match status" value="1"/>
</dbReference>
<evidence type="ECO:0000313" key="11">
    <source>
        <dbReference type="Proteomes" id="UP001141806"/>
    </source>
</evidence>
<evidence type="ECO:0000256" key="5">
    <source>
        <dbReference type="ARBA" id="ARBA00022803"/>
    </source>
</evidence>
<organism evidence="10 11">
    <name type="scientific">Protea cynaroides</name>
    <dbReference type="NCBI Taxonomy" id="273540"/>
    <lineage>
        <taxon>Eukaryota</taxon>
        <taxon>Viridiplantae</taxon>
        <taxon>Streptophyta</taxon>
        <taxon>Embryophyta</taxon>
        <taxon>Tracheophyta</taxon>
        <taxon>Spermatophyta</taxon>
        <taxon>Magnoliopsida</taxon>
        <taxon>Proteales</taxon>
        <taxon>Proteaceae</taxon>
        <taxon>Protea</taxon>
    </lineage>
</organism>
<feature type="region of interest" description="Disordered" evidence="8">
    <location>
        <begin position="1632"/>
        <end position="1719"/>
    </location>
</feature>
<feature type="region of interest" description="Disordered" evidence="8">
    <location>
        <begin position="667"/>
        <end position="729"/>
    </location>
</feature>
<comment type="caution">
    <text evidence="10">The sequence shown here is derived from an EMBL/GenBank/DDBJ whole genome shotgun (WGS) entry which is preliminary data.</text>
</comment>
<dbReference type="GO" id="GO:0005634">
    <property type="term" value="C:nucleus"/>
    <property type="evidence" value="ECO:0007669"/>
    <property type="project" value="UniProtKB-SubCell"/>
</dbReference>
<feature type="repeat" description="TPR" evidence="7">
    <location>
        <begin position="1015"/>
        <end position="1048"/>
    </location>
</feature>
<protein>
    <recommendedName>
        <fullName evidence="9">Clu domain-containing protein</fullName>
    </recommendedName>
</protein>
<dbReference type="PANTHER" id="PTHR12601:SF17">
    <property type="entry name" value="PROTEIN REDUCED CHLOROPLAST COVERAGE 1"/>
    <property type="match status" value="1"/>
</dbReference>
<dbReference type="InterPro" id="IPR027523">
    <property type="entry name" value="CLU_prot"/>
</dbReference>
<dbReference type="FunFam" id="1.25.40.10:FF:000024">
    <property type="entry name" value="Tetratricopeptide repeat (TPR)-like superfamily protein"/>
    <property type="match status" value="1"/>
</dbReference>
<keyword evidence="4" id="KW-0677">Repeat</keyword>
<dbReference type="EMBL" id="JAMYWD010000011">
    <property type="protein sequence ID" value="KAJ4956545.1"/>
    <property type="molecule type" value="Genomic_DNA"/>
</dbReference>
<keyword evidence="3" id="KW-0963">Cytoplasm</keyword>
<dbReference type="Proteomes" id="UP001141806">
    <property type="component" value="Unassembled WGS sequence"/>
</dbReference>
<gene>
    <name evidence="10" type="ORF">NE237_013328</name>
</gene>
<dbReference type="PROSITE" id="PS50005">
    <property type="entry name" value="TPR"/>
    <property type="match status" value="1"/>
</dbReference>
<comment type="subcellular location">
    <subcellularLocation>
        <location evidence="2">Cytoplasm</location>
        <location evidence="2">Cytosol</location>
    </subcellularLocation>
    <subcellularLocation>
        <location evidence="1">Nucleus</location>
    </subcellularLocation>
</comment>
<dbReference type="InterPro" id="IPR019734">
    <property type="entry name" value="TPR_rpt"/>
</dbReference>
<dbReference type="Gene3D" id="1.25.40.10">
    <property type="entry name" value="Tetratricopeptide repeat domain"/>
    <property type="match status" value="2"/>
</dbReference>
<feature type="compositionally biased region" description="Polar residues" evidence="8">
    <location>
        <begin position="1632"/>
        <end position="1658"/>
    </location>
</feature>
<evidence type="ECO:0000256" key="1">
    <source>
        <dbReference type="ARBA" id="ARBA00004123"/>
    </source>
</evidence>
<reference evidence="10" key="1">
    <citation type="journal article" date="2023" name="Plant J.">
        <title>The genome of the king protea, Protea cynaroides.</title>
        <authorList>
            <person name="Chang J."/>
            <person name="Duong T.A."/>
            <person name="Schoeman C."/>
            <person name="Ma X."/>
            <person name="Roodt D."/>
            <person name="Barker N."/>
            <person name="Li Z."/>
            <person name="Van de Peer Y."/>
            <person name="Mizrachi E."/>
        </authorList>
    </citation>
    <scope>NUCLEOTIDE SEQUENCE</scope>
    <source>
        <tissue evidence="10">Young leaves</tissue>
    </source>
</reference>
<feature type="domain" description="Clu" evidence="9">
    <location>
        <begin position="400"/>
        <end position="675"/>
    </location>
</feature>
<evidence type="ECO:0000256" key="2">
    <source>
        <dbReference type="ARBA" id="ARBA00004514"/>
    </source>
</evidence>
<keyword evidence="6" id="KW-0539">Nucleus</keyword>
<proteinExistence type="predicted"/>
<dbReference type="PANTHER" id="PTHR12601">
    <property type="entry name" value="EUKARYOTIC TRANSLATION INITIATION FACTOR 3 SUBUNIT EIF-3"/>
    <property type="match status" value="1"/>
</dbReference>
<sequence length="2015" mass="222188">MATCTDLHSLRLDIYVARLIAIGSEYLFVGPATSIPNRLHWEIVKPHRHITLFFFIILRGQSCFNKKMAPKSSRGKTKGEKKKKEEKVLPVAVDITVKLPDDSRITLKGISTDRIIDVRRLLAVNTVTCNITNFSLSHEVRGPRLKDTVDVAALKPCVLTLVEEDYDEDGAVAHIRRLLDILACTSCFGPSETKETAAVPAGKDCRCEAGKCAGVGGGGHGHDSKTSKQPTKSQTKSSSSSSPSPILTSSSSSKDVSIDGEGEISSACPKLGSFYEFFSLSHLTPPIQFIRRLTRHIDESLPDNHLFSIEVKLTNGKLVLVEVCNKGFSSVGKQRLLSHNLVDLLRQLSRAFDNAYDDLMKAFLERNKFGNLPYGFRANTWLVPPVAAYSPSIFPPLPVEDETWGGNGGGLGRDGKSDFISWACELSFLASMPCKTVEERQVRDRKAFLIHNLFVDVAIFKAISAVRRVMEELDPITVIGKDNICYSQRVGDLTITVKKDARDASLKVDTKMDGNQTIGVDLKHLIERNLLKGITADENTTAHDIATLGVVNVRYCGYIAVVKVDNIEISEVGPFQSIEIDQPEGGANALNINSLRLLLHKKPTSEQNRTASGSQNLELEELIDAQSFVKRVLEESLAKLQEEEEVEGDILVRWELGACWIQHLQDQNNAEKDKKPSGEKDKREPKVEGLGKPLKLLKNHKKKSDESKQKMQPEGGKLPAEGASAEAEDIQLASAESHFESKANENELALKEMLSSSAFNRLKESGTGLHRKSLHELIEMSQKYYVEEALPKLVADFGSLELSPVDGRTLTDFMHTRGLRMRSLGSVVKLSENLSHVQSLCIHEMMVRAFKHILQAVIAAVINIEDMAASIAATLNLMLGVPENGESCCSYNVHALVWRWLEVFLMKRYKWDISNLNYKDVRKFSILRGVCNKVGIELAPRDFDMDSANPFRKVDIISLVPVHKQVACSSADGRQLLESSKTALDKGKLEDAVSYGTKALAKLVAVCGPYHRMTAGAYSLLAVVLYHTGDFNQATIYQQKALDINERELGLDHPDTMKSYGDLAVFYYRLQHTELALKYVKRALYLLHLTCGASHPNTAATYINVAMMEEGLGNVHVALRYLHKALKCNQRLLGPDHIQTAASYHAIAIALSLMEAYPLSIQHEQTTLQILRAKLGPDDLRTQDAAAWLEYFESKAFEQQEAARNGTRKPDASIASKGHLSVSDLLDYINPNQDVKGRDADAVKRKSLSTKVKEISTQNFSLASAGGSLKDSLTTTSDEEKQIPEPRNIEEENQESIPPIQSDKTMVEEFVEEKQKNVNEVQTEMDAEGEDGWQPVQRPRSSSSYSHRLRQRRTNIGRVYNYQKKDVVAETVQFRAKNTYQNGRYYLLKKRTITPGSYIEYHPAKSNSPASKFGRKIIKAVTYRVKSVPSSAKSEITDNSLSGGEVSSLLLESRPSSAPNEVTSVQQSNSLVKLGKSPSYKEVALAPPGTIAKMQIMKSQSDLPRNDELDIGKHKEEENEPKENVVAMKIMKCQSDLPPNDELDIGKHKEEENEPKENVVAMTLEVEKTMEEKTESCIPEAVIHLNDEIKIVERQEKTKQEDEMGNNISENVYPVTEAYASNTIEDCGLLHESNQTDNSASSSNDGIQTDNSESSSNPLKEDPCEKAKSSIVEPGDSSSSTVQGEDLKGKLSATNSGDMRDIPNKKLSASAAPFNPSPAVVSGPPVAMNMNLPSGTGAVTAVAPWPVNMTIHARPPTVLPTVTPMCSSPHHPYPSPPLTPNIMHPVPFMYPPYTHPQAVPTSSFPMTSSPFHPNHFAWQCNMNPNASEFVPGTVWPGCHPMEFSVLPPVVEPIADPILGPKMQSNHLEGVISASAPPVESKEGDEANKNMGNLAPEVKDSVNEVPEIGLENKEENGDSRSCTGETAKSEQSDGSDLNEKSGGSGEKHVSRDSRSIDGEGSFSMLIRGRRNRKQTLRMPISLLNRPYGSQSFKAIYNRVVRGSETAKSSIISSSEG</sequence>
<evidence type="ECO:0000256" key="6">
    <source>
        <dbReference type="ARBA" id="ARBA00023242"/>
    </source>
</evidence>
<feature type="region of interest" description="Disordered" evidence="8">
    <location>
        <begin position="1325"/>
        <end position="1348"/>
    </location>
</feature>
<evidence type="ECO:0000259" key="9">
    <source>
        <dbReference type="PROSITE" id="PS51823"/>
    </source>
</evidence>
<feature type="compositionally biased region" description="Basic and acidic residues" evidence="8">
    <location>
        <begin position="1944"/>
        <end position="1956"/>
    </location>
</feature>
<dbReference type="Pfam" id="PF12807">
    <property type="entry name" value="eIF3_p135"/>
    <property type="match status" value="1"/>
</dbReference>
<evidence type="ECO:0000256" key="3">
    <source>
        <dbReference type="ARBA" id="ARBA00022490"/>
    </source>
</evidence>
<dbReference type="CDD" id="cd15466">
    <property type="entry name" value="CLU-central"/>
    <property type="match status" value="1"/>
</dbReference>
<dbReference type="Pfam" id="PF15044">
    <property type="entry name" value="CLU_N"/>
    <property type="match status" value="1"/>
</dbReference>
<dbReference type="GO" id="GO:0005829">
    <property type="term" value="C:cytosol"/>
    <property type="evidence" value="ECO:0007669"/>
    <property type="project" value="UniProtKB-SubCell"/>
</dbReference>
<dbReference type="InterPro" id="IPR011990">
    <property type="entry name" value="TPR-like_helical_dom_sf"/>
</dbReference>
<accession>A0A9Q0H1U6</accession>
<dbReference type="Pfam" id="PF13424">
    <property type="entry name" value="TPR_12"/>
    <property type="match status" value="2"/>
</dbReference>
<dbReference type="InterPro" id="IPR025697">
    <property type="entry name" value="CLU_dom"/>
</dbReference>
<feature type="region of interest" description="Disordered" evidence="8">
    <location>
        <begin position="1265"/>
        <end position="1302"/>
    </location>
</feature>
<dbReference type="GO" id="GO:0019750">
    <property type="term" value="P:chloroplast localization"/>
    <property type="evidence" value="ECO:0007669"/>
    <property type="project" value="UniProtKB-ARBA"/>
</dbReference>
<keyword evidence="11" id="KW-1185">Reference proteome</keyword>
<evidence type="ECO:0000313" key="10">
    <source>
        <dbReference type="EMBL" id="KAJ4956545.1"/>
    </source>
</evidence>
<feature type="compositionally biased region" description="Basic and acidic residues" evidence="8">
    <location>
        <begin position="669"/>
        <end position="689"/>
    </location>
</feature>
<dbReference type="SUPFAM" id="SSF48452">
    <property type="entry name" value="TPR-like"/>
    <property type="match status" value="1"/>
</dbReference>
<evidence type="ECO:0000256" key="4">
    <source>
        <dbReference type="ARBA" id="ARBA00022737"/>
    </source>
</evidence>
<dbReference type="InterPro" id="IPR028275">
    <property type="entry name" value="CLU_N"/>
</dbReference>
<name>A0A9Q0H1U6_9MAGN</name>
<feature type="region of interest" description="Disordered" evidence="8">
    <location>
        <begin position="1877"/>
        <end position="1969"/>
    </location>
</feature>
<feature type="compositionally biased region" description="Low complexity" evidence="8">
    <location>
        <begin position="227"/>
        <end position="253"/>
    </location>
</feature>
<feature type="compositionally biased region" description="Basic and acidic residues" evidence="8">
    <location>
        <begin position="1278"/>
        <end position="1290"/>
    </location>
</feature>